<dbReference type="eggNOG" id="COG2963">
    <property type="taxonomic scope" value="Bacteria"/>
</dbReference>
<proteinExistence type="predicted"/>
<accession>Q3A0N8</accession>
<reference evidence="3" key="1">
    <citation type="submission" date="2005-10" db="EMBL/GenBank/DDBJ databases">
        <title>Complete sequence of Pelobacter carbinolicus DSM 2380.</title>
        <authorList>
            <person name="Copeland A."/>
            <person name="Lucas S."/>
            <person name="Lapidus A."/>
            <person name="Barry K."/>
            <person name="Detter J.C."/>
            <person name="Glavina T."/>
            <person name="Hammon N."/>
            <person name="Israni S."/>
            <person name="Pitluck S."/>
            <person name="Chertkov O."/>
            <person name="Schmutz J."/>
            <person name="Larimer F."/>
            <person name="Land M."/>
            <person name="Kyrpides N."/>
            <person name="Ivanova N."/>
            <person name="Richardson P."/>
        </authorList>
    </citation>
    <scope>NUCLEOTIDE SEQUENCE [LARGE SCALE GENOMIC DNA]</scope>
    <source>
        <strain evidence="3">DSM 2380 / NBRC 103641 / GraBd1</strain>
    </source>
</reference>
<keyword evidence="1" id="KW-0175">Coiled coil</keyword>
<dbReference type="PANTHER" id="PTHR33215:SF12">
    <property type="entry name" value="TRANSPOSASE INSN FOR INSERTION SEQUENCE ELEMENT IS911A-RELATED"/>
    <property type="match status" value="1"/>
</dbReference>
<dbReference type="Proteomes" id="UP000002534">
    <property type="component" value="Chromosome"/>
</dbReference>
<evidence type="ECO:0000313" key="2">
    <source>
        <dbReference type="EMBL" id="ABA90069.1"/>
    </source>
</evidence>
<dbReference type="InterPro" id="IPR051839">
    <property type="entry name" value="RD_transcriptional_regulator"/>
</dbReference>
<dbReference type="STRING" id="338963.Pcar_2834"/>
<dbReference type="AlphaFoldDB" id="Q3A0N8"/>
<dbReference type="InterPro" id="IPR002514">
    <property type="entry name" value="Transposase_8"/>
</dbReference>
<dbReference type="GO" id="GO:0004803">
    <property type="term" value="F:transposase activity"/>
    <property type="evidence" value="ECO:0007669"/>
    <property type="project" value="InterPro"/>
</dbReference>
<dbReference type="EMBL" id="CP000142">
    <property type="protein sequence ID" value="ABA90069.1"/>
    <property type="molecule type" value="Genomic_DNA"/>
</dbReference>
<dbReference type="SUPFAM" id="SSF46689">
    <property type="entry name" value="Homeodomain-like"/>
    <property type="match status" value="1"/>
</dbReference>
<dbReference type="GO" id="GO:0006313">
    <property type="term" value="P:DNA transposition"/>
    <property type="evidence" value="ECO:0007669"/>
    <property type="project" value="InterPro"/>
</dbReference>
<keyword evidence="3" id="KW-1185">Reference proteome</keyword>
<dbReference type="PANTHER" id="PTHR33215">
    <property type="entry name" value="PROTEIN DISTAL ANTENNA"/>
    <property type="match status" value="1"/>
</dbReference>
<dbReference type="GO" id="GO:0003677">
    <property type="term" value="F:DNA binding"/>
    <property type="evidence" value="ECO:0007669"/>
    <property type="project" value="UniProtKB-KW"/>
</dbReference>
<organism evidence="2 3">
    <name type="scientific">Syntrophotalea carbinolica (strain DSM 2380 / NBRC 103641 / GraBd1)</name>
    <name type="common">Pelobacter carbinolicus</name>
    <dbReference type="NCBI Taxonomy" id="338963"/>
    <lineage>
        <taxon>Bacteria</taxon>
        <taxon>Pseudomonadati</taxon>
        <taxon>Thermodesulfobacteriota</taxon>
        <taxon>Desulfuromonadia</taxon>
        <taxon>Desulfuromonadales</taxon>
        <taxon>Syntrophotaleaceae</taxon>
        <taxon>Syntrophotalea</taxon>
    </lineage>
</organism>
<dbReference type="HOGENOM" id="CLU_027402_33_9_7"/>
<name>Q3A0N8_SYNC1</name>
<evidence type="ECO:0000256" key="1">
    <source>
        <dbReference type="SAM" id="Coils"/>
    </source>
</evidence>
<dbReference type="Gene3D" id="1.10.10.60">
    <property type="entry name" value="Homeodomain-like"/>
    <property type="match status" value="1"/>
</dbReference>
<keyword evidence="2" id="KW-0238">DNA-binding</keyword>
<gene>
    <name evidence="2" type="ordered locus">Pcar_2834</name>
</gene>
<dbReference type="InterPro" id="IPR009057">
    <property type="entry name" value="Homeodomain-like_sf"/>
</dbReference>
<protein>
    <submittedName>
        <fullName evidence="2">DNA-binding protein of ISPca13</fullName>
    </submittedName>
</protein>
<reference evidence="2 3" key="2">
    <citation type="journal article" date="2012" name="BMC Genomics">
        <title>The genome of Pelobacter carbinolicus reveals surprising metabolic capabilities and physiological features.</title>
        <authorList>
            <person name="Aklujkar M."/>
            <person name="Haveman S.A."/>
            <person name="Didonato R.Jr."/>
            <person name="Chertkov O."/>
            <person name="Han C.S."/>
            <person name="Land M.L."/>
            <person name="Brown P."/>
            <person name="Lovley D.R."/>
        </authorList>
    </citation>
    <scope>NUCLEOTIDE SEQUENCE [LARGE SCALE GENOMIC DNA]</scope>
    <source>
        <strain evidence="3">DSM 2380 / NBRC 103641 / GraBd1</strain>
    </source>
</reference>
<sequence length="99" mass="11264">MNQRNRRSFTKEFKHEAASLVVDQGYSIAEACRAMGVGPTAMRRWVLQLQGEQGGLTPKAQALTPEQRRIQELEKQVQRLEREKSILKKATALLISDEI</sequence>
<dbReference type="Pfam" id="PF01527">
    <property type="entry name" value="HTH_Tnp_1"/>
    <property type="match status" value="1"/>
</dbReference>
<feature type="coiled-coil region" evidence="1">
    <location>
        <begin position="63"/>
        <end position="90"/>
    </location>
</feature>
<dbReference type="KEGG" id="pca:Pcar_2834"/>
<evidence type="ECO:0000313" key="3">
    <source>
        <dbReference type="Proteomes" id="UP000002534"/>
    </source>
</evidence>